<dbReference type="EMBL" id="BLIY01000017">
    <property type="protein sequence ID" value="GFE54590.1"/>
    <property type="molecule type" value="Genomic_DNA"/>
</dbReference>
<feature type="compositionally biased region" description="Basic residues" evidence="2">
    <location>
        <begin position="7"/>
        <end position="20"/>
    </location>
</feature>
<dbReference type="OrthoDB" id="366403at2759"/>
<dbReference type="SMART" id="SM01218">
    <property type="entry name" value="FoP_duplication"/>
    <property type="match status" value="1"/>
</dbReference>
<name>A0A9W5TBT0_BABOV</name>
<reference evidence="4" key="1">
    <citation type="submission" date="2019-12" db="EMBL/GenBank/DDBJ databases">
        <title>Genome sequence of Babesia ovis.</title>
        <authorList>
            <person name="Yamagishi J."/>
            <person name="Sevinc F."/>
            <person name="Xuan X."/>
        </authorList>
    </citation>
    <scope>NUCLEOTIDE SEQUENCE</scope>
    <source>
        <strain evidence="4">Selcuk</strain>
    </source>
</reference>
<dbReference type="GO" id="GO:0003723">
    <property type="term" value="F:RNA binding"/>
    <property type="evidence" value="ECO:0007669"/>
    <property type="project" value="UniProtKB-KW"/>
</dbReference>
<evidence type="ECO:0000256" key="2">
    <source>
        <dbReference type="SAM" id="MobiDB-lite"/>
    </source>
</evidence>
<dbReference type="AlphaFoldDB" id="A0A9W5TBT0"/>
<evidence type="ECO:0000256" key="1">
    <source>
        <dbReference type="ARBA" id="ARBA00022884"/>
    </source>
</evidence>
<evidence type="ECO:0000313" key="4">
    <source>
        <dbReference type="EMBL" id="GFE54590.1"/>
    </source>
</evidence>
<feature type="region of interest" description="Disordered" evidence="2">
    <location>
        <begin position="1"/>
        <end position="110"/>
    </location>
</feature>
<sequence>MQSTYNKRYRERSPARRVRQSRPPVRSRVAAYDTRERDYHAQQAPRLRYQNSRRPQTALAEGRYRPRRDVTVQGKHQHRLVGATNDPRRKGSVKRTRVLRKKTVKQPKTKDDLDMELDKYMGNEAIKSRLDDQLANYFAEDGKETKA</sequence>
<evidence type="ECO:0000313" key="5">
    <source>
        <dbReference type="Proteomes" id="UP001057455"/>
    </source>
</evidence>
<accession>A0A9W5TBT0</accession>
<protein>
    <submittedName>
        <fullName evidence="4">Fop carboxy-terminal duplication domain, putative</fullName>
    </submittedName>
</protein>
<dbReference type="InterPro" id="IPR025715">
    <property type="entry name" value="FoP_C"/>
</dbReference>
<comment type="caution">
    <text evidence="4">The sequence shown here is derived from an EMBL/GenBank/DDBJ whole genome shotgun (WGS) entry which is preliminary data.</text>
</comment>
<keyword evidence="5" id="KW-1185">Reference proteome</keyword>
<gene>
    <name evidence="4" type="ORF">BaOVIS_019940</name>
</gene>
<organism evidence="4 5">
    <name type="scientific">Babesia ovis</name>
    <dbReference type="NCBI Taxonomy" id="5869"/>
    <lineage>
        <taxon>Eukaryota</taxon>
        <taxon>Sar</taxon>
        <taxon>Alveolata</taxon>
        <taxon>Apicomplexa</taxon>
        <taxon>Aconoidasida</taxon>
        <taxon>Piroplasmida</taxon>
        <taxon>Babesiidae</taxon>
        <taxon>Babesia</taxon>
    </lineage>
</organism>
<evidence type="ECO:0000259" key="3">
    <source>
        <dbReference type="SMART" id="SM01218"/>
    </source>
</evidence>
<dbReference type="Pfam" id="PF13865">
    <property type="entry name" value="FoP_duplication"/>
    <property type="match status" value="1"/>
</dbReference>
<keyword evidence="1" id="KW-0694">RNA-binding</keyword>
<dbReference type="Proteomes" id="UP001057455">
    <property type="component" value="Unassembled WGS sequence"/>
</dbReference>
<feature type="domain" description="Chromatin target of PRMT1 protein C-terminal" evidence="3">
    <location>
        <begin position="56"/>
        <end position="144"/>
    </location>
</feature>
<proteinExistence type="predicted"/>
<feature type="compositionally biased region" description="Basic residues" evidence="2">
    <location>
        <begin position="90"/>
        <end position="107"/>
    </location>
</feature>